<name>A0A9E7TLE2_9EURY</name>
<dbReference type="Proteomes" id="UP001060368">
    <property type="component" value="Chromosome"/>
</dbReference>
<dbReference type="InterPro" id="IPR011047">
    <property type="entry name" value="Quinoprotein_ADH-like_sf"/>
</dbReference>
<evidence type="ECO:0000259" key="4">
    <source>
        <dbReference type="PROSITE" id="PS50011"/>
    </source>
</evidence>
<dbReference type="PANTHER" id="PTHR24348">
    <property type="entry name" value="SERINE/THREONINE-PROTEIN KINASE UNC-51-RELATED"/>
    <property type="match status" value="1"/>
</dbReference>
<dbReference type="Gene3D" id="2.130.10.10">
    <property type="entry name" value="YVTN repeat-like/Quinoprotein amine dehydrogenase"/>
    <property type="match status" value="1"/>
</dbReference>
<organism evidence="5 6">
    <name type="scientific">Methanoplanus endosymbiosus</name>
    <dbReference type="NCBI Taxonomy" id="33865"/>
    <lineage>
        <taxon>Archaea</taxon>
        <taxon>Methanobacteriati</taxon>
        <taxon>Methanobacteriota</taxon>
        <taxon>Stenosarchaea group</taxon>
        <taxon>Methanomicrobia</taxon>
        <taxon>Methanomicrobiales</taxon>
        <taxon>Methanomicrobiaceae</taxon>
        <taxon>Methanoplanus</taxon>
    </lineage>
</organism>
<dbReference type="SUPFAM" id="SSF50998">
    <property type="entry name" value="Quinoprotein alcohol dehydrogenase-like"/>
    <property type="match status" value="1"/>
</dbReference>
<dbReference type="Gene3D" id="1.10.510.10">
    <property type="entry name" value="Transferase(Phosphotransferase) domain 1"/>
    <property type="match status" value="1"/>
</dbReference>
<dbReference type="InterPro" id="IPR011009">
    <property type="entry name" value="Kinase-like_dom_sf"/>
</dbReference>
<keyword evidence="3" id="KW-0472">Membrane</keyword>
<dbReference type="GO" id="GO:0005524">
    <property type="term" value="F:ATP binding"/>
    <property type="evidence" value="ECO:0007669"/>
    <property type="project" value="UniProtKB-KW"/>
</dbReference>
<keyword evidence="2" id="KW-0067">ATP-binding</keyword>
<dbReference type="GO" id="GO:0005737">
    <property type="term" value="C:cytoplasm"/>
    <property type="evidence" value="ECO:0007669"/>
    <property type="project" value="TreeGrafter"/>
</dbReference>
<sequence>MLVTLIVLVSVLPVAATEGVAGDSNSLEIFSYSDRIQLESVDVSHDGSYIAAGSVSSDLMLLNHVGELLWRKNLNSRIVDFSFTDDGGSLYALTRSGSIMLINPEGDIVWEENIGSDIISHSFSVLGEYLAVGSDKVFLFGKDGLIWSSPFESRIDSVSVAEDGSGVCVITGCKCCYLNGDGDLLWSKSVGGAKSAVSWNGDVCVGGTQYPIAWNKDGLEIWRYPQNASQIHTYAFSPRDNSFFGANNDQQVFSFDFVSYVDTSIWSLDGYPLNYIHVLPSGDQFAAASDSILYLFNSKGNLIYVYKNSKPLRDFSFSDDVLYVAYVDGALHFVSTKPSAISIDSSPQGAEVFVNGSVAGTTPFTLSDLREGAYPITLNMDGYEESSEVIRTKAGETSVFSTTLSRGPGDLAINSTPKGAYVYLDNEYYGVSPCVIESLPEGSYFINIEMDGYLNSSGQVQVVAFETVEFNLTLTERPPEMIALPTISGLNPGFIFGGGILFCLLIGGVVVYMKRRSPPVPVGNTITRSKNTRSSKRHLYESLPREFPEKLMYLYSDSEYLGKGGFGMVFKATRISDGKEVAIKFPLEMDPETGKSFLKEIKSWGELKHKNIVELYDINILPIPYFEMEYIDSGSIEEMKKPINAREAARIIFDVAEGLKFAHSKGIVHRDLKPHNVLINELREPKIMDWGLSKVESHKKTSTMIAISPLYAAPEQVSSDKFGNTDSRTDLYQLGIIFYELVTGHLPYNGSGVAEISTKIIFEDPALPSSFNPELKPLDDIIMKCLRKNKDERYQKAADLQADVGAYLDIELKQTMKKSLSLNNTGKAVYYCADLIMINLKMGDLPKAYSYILDIIRLIPEDKQKEFTDLSKEIGMSIEYGVDEVSDDLLIRSEVLIHQLLMDHI</sequence>
<dbReference type="PANTHER" id="PTHR24348:SF70">
    <property type="entry name" value="PROTEIN KINASE DOMAIN CONTAINING PROTEIN"/>
    <property type="match status" value="1"/>
</dbReference>
<dbReference type="Pfam" id="PF08308">
    <property type="entry name" value="PEGA"/>
    <property type="match status" value="2"/>
</dbReference>
<dbReference type="RefSeq" id="WP_257743870.1">
    <property type="nucleotide sequence ID" value="NZ_CP096115.1"/>
</dbReference>
<dbReference type="GeneID" id="74307306"/>
<protein>
    <submittedName>
        <fullName evidence="5">PEGA domain-containing protein</fullName>
    </submittedName>
</protein>
<dbReference type="Pfam" id="PF00069">
    <property type="entry name" value="Pkinase"/>
    <property type="match status" value="1"/>
</dbReference>
<dbReference type="InterPro" id="IPR008271">
    <property type="entry name" value="Ser/Thr_kinase_AS"/>
</dbReference>
<dbReference type="InterPro" id="IPR045269">
    <property type="entry name" value="Atg1-like"/>
</dbReference>
<reference evidence="5" key="1">
    <citation type="submission" date="2022-04" db="EMBL/GenBank/DDBJ databases">
        <title>Complete genome of Methanoplanus endosymbiosus DSM 3599.</title>
        <authorList>
            <person name="Chen S.-C."/>
            <person name="You Y.-T."/>
            <person name="Zhou Y.-Z."/>
            <person name="Lai M.-C."/>
        </authorList>
    </citation>
    <scope>NUCLEOTIDE SEQUENCE</scope>
    <source>
        <strain evidence="5">DSM 3599</strain>
    </source>
</reference>
<accession>A0A9E7TLE2</accession>
<proteinExistence type="predicted"/>
<dbReference type="AlphaFoldDB" id="A0A9E7TLE2"/>
<keyword evidence="6" id="KW-1185">Reference proteome</keyword>
<keyword evidence="1" id="KW-0547">Nucleotide-binding</keyword>
<feature type="transmembrane region" description="Helical" evidence="3">
    <location>
        <begin position="494"/>
        <end position="513"/>
    </location>
</feature>
<keyword evidence="3" id="KW-1133">Transmembrane helix</keyword>
<evidence type="ECO:0000313" key="5">
    <source>
        <dbReference type="EMBL" id="UUX93734.1"/>
    </source>
</evidence>
<dbReference type="InterPro" id="IPR013229">
    <property type="entry name" value="PEGA"/>
</dbReference>
<dbReference type="CDD" id="cd14014">
    <property type="entry name" value="STKc_PknB_like"/>
    <property type="match status" value="1"/>
</dbReference>
<dbReference type="PROSITE" id="PS00107">
    <property type="entry name" value="PROTEIN_KINASE_ATP"/>
    <property type="match status" value="1"/>
</dbReference>
<dbReference type="GO" id="GO:0004674">
    <property type="term" value="F:protein serine/threonine kinase activity"/>
    <property type="evidence" value="ECO:0007669"/>
    <property type="project" value="InterPro"/>
</dbReference>
<gene>
    <name evidence="5" type="ORF">L6E24_06365</name>
</gene>
<evidence type="ECO:0000256" key="2">
    <source>
        <dbReference type="ARBA" id="ARBA00022840"/>
    </source>
</evidence>
<keyword evidence="3" id="KW-0812">Transmembrane</keyword>
<dbReference type="SMART" id="SM00220">
    <property type="entry name" value="S_TKc"/>
    <property type="match status" value="1"/>
</dbReference>
<evidence type="ECO:0000256" key="1">
    <source>
        <dbReference type="ARBA" id="ARBA00022741"/>
    </source>
</evidence>
<dbReference type="EMBL" id="CP096115">
    <property type="protein sequence ID" value="UUX93734.1"/>
    <property type="molecule type" value="Genomic_DNA"/>
</dbReference>
<evidence type="ECO:0000256" key="3">
    <source>
        <dbReference type="SAM" id="Phobius"/>
    </source>
</evidence>
<dbReference type="PROSITE" id="PS00108">
    <property type="entry name" value="PROTEIN_KINASE_ST"/>
    <property type="match status" value="1"/>
</dbReference>
<dbReference type="SUPFAM" id="SSF56112">
    <property type="entry name" value="Protein kinase-like (PK-like)"/>
    <property type="match status" value="1"/>
</dbReference>
<dbReference type="KEGG" id="mend:L6E24_06365"/>
<dbReference type="InterPro" id="IPR015943">
    <property type="entry name" value="WD40/YVTN_repeat-like_dom_sf"/>
</dbReference>
<feature type="domain" description="Protein kinase" evidence="4">
    <location>
        <begin position="555"/>
        <end position="808"/>
    </location>
</feature>
<dbReference type="InterPro" id="IPR000719">
    <property type="entry name" value="Prot_kinase_dom"/>
</dbReference>
<evidence type="ECO:0000313" key="6">
    <source>
        <dbReference type="Proteomes" id="UP001060368"/>
    </source>
</evidence>
<dbReference type="InterPro" id="IPR017441">
    <property type="entry name" value="Protein_kinase_ATP_BS"/>
</dbReference>
<dbReference type="PROSITE" id="PS50011">
    <property type="entry name" value="PROTEIN_KINASE_DOM"/>
    <property type="match status" value="1"/>
</dbReference>